<feature type="region of interest" description="Disordered" evidence="1">
    <location>
        <begin position="216"/>
        <end position="324"/>
    </location>
</feature>
<feature type="non-terminal residue" evidence="2">
    <location>
        <position position="1"/>
    </location>
</feature>
<comment type="caution">
    <text evidence="2">The sequence shown here is derived from an EMBL/GenBank/DDBJ whole genome shotgun (WGS) entry which is preliminary data.</text>
</comment>
<organism evidence="2 3">
    <name type="scientific">Phrynosoma platyrhinos</name>
    <name type="common">Desert horned lizard</name>
    <dbReference type="NCBI Taxonomy" id="52577"/>
    <lineage>
        <taxon>Eukaryota</taxon>
        <taxon>Metazoa</taxon>
        <taxon>Chordata</taxon>
        <taxon>Craniata</taxon>
        <taxon>Vertebrata</taxon>
        <taxon>Euteleostomi</taxon>
        <taxon>Lepidosauria</taxon>
        <taxon>Squamata</taxon>
        <taxon>Bifurcata</taxon>
        <taxon>Unidentata</taxon>
        <taxon>Episquamata</taxon>
        <taxon>Toxicofera</taxon>
        <taxon>Iguania</taxon>
        <taxon>Phrynosomatidae</taxon>
        <taxon>Phrynosomatinae</taxon>
        <taxon>Phrynosoma</taxon>
    </lineage>
</organism>
<reference evidence="2 3" key="1">
    <citation type="journal article" date="2022" name="Gigascience">
        <title>A chromosome-level genome assembly and annotation of the desert horned lizard, Phrynosoma platyrhinos, provides insight into chromosomal rearrangements among reptiles.</title>
        <authorList>
            <person name="Koochekian N."/>
            <person name="Ascanio A."/>
            <person name="Farleigh K."/>
            <person name="Card D.C."/>
            <person name="Schield D.R."/>
            <person name="Castoe T.A."/>
            <person name="Jezkova T."/>
        </authorList>
    </citation>
    <scope>NUCLEOTIDE SEQUENCE [LARGE SCALE GENOMIC DNA]</scope>
    <source>
        <strain evidence="2">NK-2021</strain>
    </source>
</reference>
<feature type="compositionally biased region" description="Low complexity" evidence="1">
    <location>
        <begin position="39"/>
        <end position="54"/>
    </location>
</feature>
<feature type="region of interest" description="Disordered" evidence="1">
    <location>
        <begin position="1"/>
        <end position="54"/>
    </location>
</feature>
<name>A0ABQ7SS76_PHRPL</name>
<feature type="compositionally biased region" description="Basic and acidic residues" evidence="1">
    <location>
        <begin position="1"/>
        <end position="15"/>
    </location>
</feature>
<evidence type="ECO:0000313" key="3">
    <source>
        <dbReference type="Proteomes" id="UP000826234"/>
    </source>
</evidence>
<dbReference type="EMBL" id="JAIPUX010003289">
    <property type="protein sequence ID" value="KAH0620176.1"/>
    <property type="molecule type" value="Genomic_DNA"/>
</dbReference>
<dbReference type="Proteomes" id="UP000826234">
    <property type="component" value="Unassembled WGS sequence"/>
</dbReference>
<accession>A0ABQ7SS76</accession>
<sequence>DIEEEGAARLEDVWDPRPPSSCNSSLDRKEKALVPYKPSPSASSSSSSSSSSPSSEAKPDLHCLCQMFYSFSSEAAKKVARYAAENILELFLNHVLQTTESECDMFLVAVILATEGDGMHAILRHLVLKIHEEPCGGSPEERERQLQVKVKAIRIIGAIVTHIPYAPVLSEWVYTLAVVVGDFMASEVLSPEGTSPRTYMAPKEIAKIIKTLEGVEKASVPPKRRRQRGLQDAKGKGAEKSLEDGSGRGLSKVLNPFEGPPGSRRHSAPCKLQLRSDEEEGGTASSHRGRRGKVPSLRERREEKEEEDSAMDWRKRWWSPFLPH</sequence>
<proteinExistence type="predicted"/>
<gene>
    <name evidence="2" type="ORF">JD844_020180</name>
</gene>
<keyword evidence="3" id="KW-1185">Reference proteome</keyword>
<protein>
    <submittedName>
        <fullName evidence="2">Uncharacterized protein</fullName>
    </submittedName>
</protein>
<evidence type="ECO:0000313" key="2">
    <source>
        <dbReference type="EMBL" id="KAH0620176.1"/>
    </source>
</evidence>
<feature type="compositionally biased region" description="Basic and acidic residues" evidence="1">
    <location>
        <begin position="229"/>
        <end position="246"/>
    </location>
</feature>
<evidence type="ECO:0000256" key="1">
    <source>
        <dbReference type="SAM" id="MobiDB-lite"/>
    </source>
</evidence>